<sequence>MNVLLARRIGMKSMTCFGICTAALLLTTAAYAAPDKSKETPGIAAYHATQGAFKRDRKITRHILRTERQKHAREDRHHTTYSR</sequence>
<name>A0AB39XU68_9BRAD</name>
<feature type="chain" id="PRO_5044241715" evidence="1">
    <location>
        <begin position="33"/>
        <end position="83"/>
    </location>
</feature>
<feature type="signal peptide" evidence="1">
    <location>
        <begin position="1"/>
        <end position="32"/>
    </location>
</feature>
<evidence type="ECO:0000256" key="1">
    <source>
        <dbReference type="SAM" id="SignalP"/>
    </source>
</evidence>
<dbReference type="RefSeq" id="WP_369725707.1">
    <property type="nucleotide sequence ID" value="NZ_CP165734.1"/>
</dbReference>
<dbReference type="AlphaFoldDB" id="A0AB39XU68"/>
<organism evidence="2">
    <name type="scientific">Bradyrhizobium sp. LLZ17</name>
    <dbReference type="NCBI Taxonomy" id="3239388"/>
    <lineage>
        <taxon>Bacteria</taxon>
        <taxon>Pseudomonadati</taxon>
        <taxon>Pseudomonadota</taxon>
        <taxon>Alphaproteobacteria</taxon>
        <taxon>Hyphomicrobiales</taxon>
        <taxon>Nitrobacteraceae</taxon>
        <taxon>Bradyrhizobium</taxon>
    </lineage>
</organism>
<accession>A0AB39XU68</accession>
<proteinExistence type="predicted"/>
<gene>
    <name evidence="2" type="ORF">AB8Z38_13985</name>
</gene>
<reference evidence="2" key="1">
    <citation type="submission" date="2024-08" db="EMBL/GenBank/DDBJ databases">
        <authorList>
            <person name="Chaddad Z."/>
            <person name="Lamrabet M."/>
            <person name="Bouhnik O."/>
            <person name="Alami S."/>
            <person name="Wipf D."/>
            <person name="Courty P.E."/>
            <person name="Missbah El Idrissi M."/>
        </authorList>
    </citation>
    <scope>NUCLEOTIDE SEQUENCE</scope>
    <source>
        <strain evidence="2">LLZ17</strain>
    </source>
</reference>
<dbReference type="EMBL" id="CP165734">
    <property type="protein sequence ID" value="XDV60351.1"/>
    <property type="molecule type" value="Genomic_DNA"/>
</dbReference>
<keyword evidence="1" id="KW-0732">Signal</keyword>
<evidence type="ECO:0000313" key="2">
    <source>
        <dbReference type="EMBL" id="XDV60351.1"/>
    </source>
</evidence>
<protein>
    <submittedName>
        <fullName evidence="2">Uncharacterized protein</fullName>
    </submittedName>
</protein>